<dbReference type="AlphaFoldDB" id="A0A8J6TTD5"/>
<reference evidence="6" key="1">
    <citation type="submission" date="2020-09" db="EMBL/GenBank/DDBJ databases">
        <title>Taishania pollutisoli gen. nov., sp. nov., Isolated from Tetrabromobisphenol A-Contaminated Soil.</title>
        <authorList>
            <person name="Chen Q."/>
        </authorList>
    </citation>
    <scope>NUCLEOTIDE SEQUENCE</scope>
    <source>
        <strain evidence="6">CZZ-1</strain>
    </source>
</reference>
<comment type="caution">
    <text evidence="6">The sequence shown here is derived from an EMBL/GenBank/DDBJ whole genome shotgun (WGS) entry which is preliminary data.</text>
</comment>
<organism evidence="6 7">
    <name type="scientific">Taishania pollutisoli</name>
    <dbReference type="NCBI Taxonomy" id="2766479"/>
    <lineage>
        <taxon>Bacteria</taxon>
        <taxon>Pseudomonadati</taxon>
        <taxon>Bacteroidota</taxon>
        <taxon>Flavobacteriia</taxon>
        <taxon>Flavobacteriales</taxon>
        <taxon>Crocinitomicaceae</taxon>
        <taxon>Taishania</taxon>
    </lineage>
</organism>
<dbReference type="InterPro" id="IPR004136">
    <property type="entry name" value="NMO"/>
</dbReference>
<dbReference type="Gene3D" id="3.20.20.70">
    <property type="entry name" value="Aldolase class I"/>
    <property type="match status" value="1"/>
</dbReference>
<comment type="similarity">
    <text evidence="1">Belongs to the nitronate monooxygenase family. NMO class I subfamily.</text>
</comment>
<dbReference type="PANTHER" id="PTHR42747:SF4">
    <property type="entry name" value="BLR1330 PROTEIN"/>
    <property type="match status" value="1"/>
</dbReference>
<evidence type="ECO:0000256" key="3">
    <source>
        <dbReference type="ARBA" id="ARBA00022643"/>
    </source>
</evidence>
<dbReference type="CDD" id="cd04730">
    <property type="entry name" value="NPD_like"/>
    <property type="match status" value="1"/>
</dbReference>
<keyword evidence="5 6" id="KW-0503">Monooxygenase</keyword>
<keyword evidence="7" id="KW-1185">Reference proteome</keyword>
<proteinExistence type="inferred from homology"/>
<gene>
    <name evidence="6" type="ORF">H9Y05_10770</name>
</gene>
<dbReference type="EMBL" id="JACVEL010000006">
    <property type="protein sequence ID" value="MBC9812952.1"/>
    <property type="molecule type" value="Genomic_DNA"/>
</dbReference>
<dbReference type="SUPFAM" id="SSF51412">
    <property type="entry name" value="Inosine monophosphate dehydrogenase (IMPDH)"/>
    <property type="match status" value="1"/>
</dbReference>
<name>A0A8J6TTD5_9FLAO</name>
<evidence type="ECO:0000313" key="7">
    <source>
        <dbReference type="Proteomes" id="UP000652681"/>
    </source>
</evidence>
<protein>
    <submittedName>
        <fullName evidence="6">Nitronate monooxygenase</fullName>
    </submittedName>
</protein>
<dbReference type="InterPro" id="IPR013785">
    <property type="entry name" value="Aldolase_TIM"/>
</dbReference>
<dbReference type="Pfam" id="PF03060">
    <property type="entry name" value="NMO"/>
    <property type="match status" value="2"/>
</dbReference>
<keyword evidence="2" id="KW-0285">Flavoprotein</keyword>
<accession>A0A8J6TTD5</accession>
<evidence type="ECO:0000313" key="6">
    <source>
        <dbReference type="EMBL" id="MBC9812952.1"/>
    </source>
</evidence>
<evidence type="ECO:0000256" key="5">
    <source>
        <dbReference type="ARBA" id="ARBA00023033"/>
    </source>
</evidence>
<dbReference type="GO" id="GO:0018580">
    <property type="term" value="F:nitronate monooxygenase activity"/>
    <property type="evidence" value="ECO:0007669"/>
    <property type="project" value="InterPro"/>
</dbReference>
<dbReference type="PANTHER" id="PTHR42747">
    <property type="entry name" value="NITRONATE MONOOXYGENASE-RELATED"/>
    <property type="match status" value="1"/>
</dbReference>
<dbReference type="RefSeq" id="WP_216714290.1">
    <property type="nucleotide sequence ID" value="NZ_JACVEL010000006.1"/>
</dbReference>
<evidence type="ECO:0000256" key="4">
    <source>
        <dbReference type="ARBA" id="ARBA00023002"/>
    </source>
</evidence>
<dbReference type="Proteomes" id="UP000652681">
    <property type="component" value="Unassembled WGS sequence"/>
</dbReference>
<keyword evidence="3" id="KW-0288">FMN</keyword>
<evidence type="ECO:0000256" key="2">
    <source>
        <dbReference type="ARBA" id="ARBA00022630"/>
    </source>
</evidence>
<keyword evidence="4" id="KW-0560">Oxidoreductase</keyword>
<evidence type="ECO:0000256" key="1">
    <source>
        <dbReference type="ARBA" id="ARBA00009881"/>
    </source>
</evidence>
<sequence>MSKQTLCDILGIDFPLIVAPMFLVSNTKMIIAATKASCTGAIPALNFRTTEELRTAIRYIKSQTDKPFGINLIVNKSNIYYKKQLEIICEEKVAFVITSLGSPEETIVKCHEHGVKVFCDVTDLKYAQKVDRLGCDAIIAVNKEAGGHAGTKSYRELLPLLVENCTAPVISAGGVSTGKEIRQMMELGAAGVSMGSIFIATDESDVTREYKQACIDYGASDIIMTTKLSGTPCTVINTPYVQSIGTNQNWLEKLLNKNKKLKKWVKAFVFSRGMKKLEQSAFGATYKTVWCAGPSIESVKEIRSIQAIISDLRAEYAS</sequence>